<evidence type="ECO:0000256" key="3">
    <source>
        <dbReference type="SAM" id="SignalP"/>
    </source>
</evidence>
<sequence length="159" mass="18032">MASWLAKLLFAVFLDDDDPSNDKNKIDELTAEVAVLRRKLRKSENSARLAKREAGSSVRYSAALIDAELPTLHYQVGVVEEEFSAFKSRDNVESELRALRKTINDGGGARGPQTFPRGPGRAREQPTPRRQPLRRTSNDTTVRRFTNEPRRWRPAELLS</sequence>
<feature type="chain" id="PRO_5012101433" evidence="3">
    <location>
        <begin position="17"/>
        <end position="159"/>
    </location>
</feature>
<feature type="compositionally biased region" description="Basic and acidic residues" evidence="2">
    <location>
        <begin position="141"/>
        <end position="159"/>
    </location>
</feature>
<dbReference type="Proteomes" id="UP000193144">
    <property type="component" value="Unassembled WGS sequence"/>
</dbReference>
<comment type="caution">
    <text evidence="4">The sequence shown here is derived from an EMBL/GenBank/DDBJ whole genome shotgun (WGS) entry which is preliminary data.</text>
</comment>
<keyword evidence="5" id="KW-1185">Reference proteome</keyword>
<evidence type="ECO:0000313" key="5">
    <source>
        <dbReference type="Proteomes" id="UP000193144"/>
    </source>
</evidence>
<evidence type="ECO:0000313" key="4">
    <source>
        <dbReference type="EMBL" id="ORX97757.1"/>
    </source>
</evidence>
<dbReference type="EMBL" id="MCFA01000228">
    <property type="protein sequence ID" value="ORX97757.1"/>
    <property type="molecule type" value="Genomic_DNA"/>
</dbReference>
<feature type="signal peptide" evidence="3">
    <location>
        <begin position="1"/>
        <end position="16"/>
    </location>
</feature>
<evidence type="ECO:0000256" key="2">
    <source>
        <dbReference type="SAM" id="MobiDB-lite"/>
    </source>
</evidence>
<proteinExistence type="predicted"/>
<evidence type="ECO:0000256" key="1">
    <source>
        <dbReference type="SAM" id="Coils"/>
    </source>
</evidence>
<organism evidence="4 5">
    <name type="scientific">Clohesyomyces aquaticus</name>
    <dbReference type="NCBI Taxonomy" id="1231657"/>
    <lineage>
        <taxon>Eukaryota</taxon>
        <taxon>Fungi</taxon>
        <taxon>Dikarya</taxon>
        <taxon>Ascomycota</taxon>
        <taxon>Pezizomycotina</taxon>
        <taxon>Dothideomycetes</taxon>
        <taxon>Pleosporomycetidae</taxon>
        <taxon>Pleosporales</taxon>
        <taxon>Lindgomycetaceae</taxon>
        <taxon>Clohesyomyces</taxon>
    </lineage>
</organism>
<dbReference type="AlphaFoldDB" id="A0A1Y1YI81"/>
<protein>
    <submittedName>
        <fullName evidence="4">Uncharacterized protein</fullName>
    </submittedName>
</protein>
<feature type="coiled-coil region" evidence="1">
    <location>
        <begin position="26"/>
        <end position="53"/>
    </location>
</feature>
<gene>
    <name evidence="4" type="ORF">BCR34DRAFT_160472</name>
</gene>
<feature type="region of interest" description="Disordered" evidence="2">
    <location>
        <begin position="101"/>
        <end position="159"/>
    </location>
</feature>
<reference evidence="4 5" key="1">
    <citation type="submission" date="2016-07" db="EMBL/GenBank/DDBJ databases">
        <title>Pervasive Adenine N6-methylation of Active Genes in Fungi.</title>
        <authorList>
            <consortium name="DOE Joint Genome Institute"/>
            <person name="Mondo S.J."/>
            <person name="Dannebaum R.O."/>
            <person name="Kuo R.C."/>
            <person name="Labutti K."/>
            <person name="Haridas S."/>
            <person name="Kuo A."/>
            <person name="Salamov A."/>
            <person name="Ahrendt S.R."/>
            <person name="Lipzen A."/>
            <person name="Sullivan W."/>
            <person name="Andreopoulos W.B."/>
            <person name="Clum A."/>
            <person name="Lindquist E."/>
            <person name="Daum C."/>
            <person name="Ramamoorthy G.K."/>
            <person name="Gryganskyi A."/>
            <person name="Culley D."/>
            <person name="Magnuson J.K."/>
            <person name="James T.Y."/>
            <person name="O'Malley M.A."/>
            <person name="Stajich J.E."/>
            <person name="Spatafora J.W."/>
            <person name="Visel A."/>
            <person name="Grigoriev I.V."/>
        </authorList>
    </citation>
    <scope>NUCLEOTIDE SEQUENCE [LARGE SCALE GENOMIC DNA]</scope>
    <source>
        <strain evidence="4 5">CBS 115471</strain>
    </source>
</reference>
<keyword evidence="3" id="KW-0732">Signal</keyword>
<keyword evidence="1" id="KW-0175">Coiled coil</keyword>
<name>A0A1Y1YI81_9PLEO</name>
<accession>A0A1Y1YI81</accession>